<evidence type="ECO:0000313" key="3">
    <source>
        <dbReference type="Proteomes" id="UP000540989"/>
    </source>
</evidence>
<reference evidence="2 3" key="1">
    <citation type="submission" date="2020-08" db="EMBL/GenBank/DDBJ databases">
        <title>Genomic Encyclopedia of Type Strains, Phase IV (KMG-V): Genome sequencing to study the core and pangenomes of soil and plant-associated prokaryotes.</title>
        <authorList>
            <person name="Whitman W."/>
        </authorList>
    </citation>
    <scope>NUCLEOTIDE SEQUENCE [LARGE SCALE GENOMIC DNA]</scope>
    <source>
        <strain evidence="2 3">M8UP14</strain>
    </source>
</reference>
<accession>A0A7W7ZD78</accession>
<keyword evidence="3" id="KW-1185">Reference proteome</keyword>
<evidence type="ECO:0000259" key="1">
    <source>
        <dbReference type="Pfam" id="PF14326"/>
    </source>
</evidence>
<proteinExistence type="predicted"/>
<dbReference type="AlphaFoldDB" id="A0A7W7ZD78"/>
<dbReference type="Proteomes" id="UP000540989">
    <property type="component" value="Unassembled WGS sequence"/>
</dbReference>
<protein>
    <recommendedName>
        <fullName evidence="1">DUF4384 domain-containing protein</fullName>
    </recommendedName>
</protein>
<dbReference type="EMBL" id="JACHIP010000003">
    <property type="protein sequence ID" value="MBB5057720.1"/>
    <property type="molecule type" value="Genomic_DNA"/>
</dbReference>
<feature type="domain" description="DUF4384" evidence="1">
    <location>
        <begin position="38"/>
        <end position="116"/>
    </location>
</feature>
<dbReference type="Pfam" id="PF14326">
    <property type="entry name" value="DUF4384"/>
    <property type="match status" value="1"/>
</dbReference>
<gene>
    <name evidence="2" type="ORF">HDF16_002426</name>
</gene>
<name>A0A7W7ZD78_9BACT</name>
<sequence length="210" mass="21946">MTQAAATPAPTNSAMVVDITLERKKDGKVEAMAAGHVFATGDIIRLKLVSNYDGFLYVMDQGSSGKFTTVFPAMQTGSDNRVQRSKQYLVPAVEDGWFEVSGPAGFDVLYFLLSPTALTPPVLSSFAAPGPVSSLRPRCNDAIFRARGDCTDDSAGPAAVAPGQALPAPLAPLAGSASRDITFTSKSNGTVGVTGESAAPMLYTFRLAHL</sequence>
<organism evidence="2 3">
    <name type="scientific">Granulicella aggregans</name>
    <dbReference type="NCBI Taxonomy" id="474949"/>
    <lineage>
        <taxon>Bacteria</taxon>
        <taxon>Pseudomonadati</taxon>
        <taxon>Acidobacteriota</taxon>
        <taxon>Terriglobia</taxon>
        <taxon>Terriglobales</taxon>
        <taxon>Acidobacteriaceae</taxon>
        <taxon>Granulicella</taxon>
    </lineage>
</organism>
<dbReference type="InterPro" id="IPR025493">
    <property type="entry name" value="DUF4384"/>
</dbReference>
<evidence type="ECO:0000313" key="2">
    <source>
        <dbReference type="EMBL" id="MBB5057720.1"/>
    </source>
</evidence>
<comment type="caution">
    <text evidence="2">The sequence shown here is derived from an EMBL/GenBank/DDBJ whole genome shotgun (WGS) entry which is preliminary data.</text>
</comment>